<feature type="transmembrane region" description="Helical" evidence="5">
    <location>
        <begin position="168"/>
        <end position="188"/>
    </location>
</feature>
<keyword evidence="3 5" id="KW-1133">Transmembrane helix</keyword>
<gene>
    <name evidence="7" type="ORF">ACFO3O_02280</name>
</gene>
<proteinExistence type="predicted"/>
<feature type="transmembrane region" description="Helical" evidence="5">
    <location>
        <begin position="429"/>
        <end position="448"/>
    </location>
</feature>
<feature type="transmembrane region" description="Helical" evidence="5">
    <location>
        <begin position="100"/>
        <end position="120"/>
    </location>
</feature>
<dbReference type="PANTHER" id="PTHR37422:SF23">
    <property type="entry name" value="TEICHURONIC ACID BIOSYNTHESIS PROTEIN TUAE"/>
    <property type="match status" value="1"/>
</dbReference>
<accession>A0ABV9HRB7</accession>
<comment type="caution">
    <text evidence="7">The sequence shown here is derived from an EMBL/GenBank/DDBJ whole genome shotgun (WGS) entry which is preliminary data.</text>
</comment>
<protein>
    <submittedName>
        <fullName evidence="7">O-antigen ligase family protein</fullName>
    </submittedName>
</protein>
<dbReference type="PANTHER" id="PTHR37422">
    <property type="entry name" value="TEICHURONIC ACID BIOSYNTHESIS PROTEIN TUAE"/>
    <property type="match status" value="1"/>
</dbReference>
<evidence type="ECO:0000313" key="7">
    <source>
        <dbReference type="EMBL" id="MFC4632714.1"/>
    </source>
</evidence>
<dbReference type="Proteomes" id="UP001596043">
    <property type="component" value="Unassembled WGS sequence"/>
</dbReference>
<dbReference type="SMART" id="SM00028">
    <property type="entry name" value="TPR"/>
    <property type="match status" value="4"/>
</dbReference>
<evidence type="ECO:0000256" key="2">
    <source>
        <dbReference type="ARBA" id="ARBA00022692"/>
    </source>
</evidence>
<dbReference type="Gene3D" id="1.25.40.10">
    <property type="entry name" value="Tetratricopeptide repeat domain"/>
    <property type="match status" value="2"/>
</dbReference>
<evidence type="ECO:0000256" key="1">
    <source>
        <dbReference type="ARBA" id="ARBA00004141"/>
    </source>
</evidence>
<evidence type="ECO:0000313" key="8">
    <source>
        <dbReference type="Proteomes" id="UP001596043"/>
    </source>
</evidence>
<evidence type="ECO:0000256" key="4">
    <source>
        <dbReference type="ARBA" id="ARBA00023136"/>
    </source>
</evidence>
<dbReference type="GO" id="GO:0016874">
    <property type="term" value="F:ligase activity"/>
    <property type="evidence" value="ECO:0007669"/>
    <property type="project" value="UniProtKB-KW"/>
</dbReference>
<dbReference type="InterPro" id="IPR007016">
    <property type="entry name" value="O-antigen_ligase-rel_domated"/>
</dbReference>
<keyword evidence="8" id="KW-1185">Reference proteome</keyword>
<keyword evidence="2 5" id="KW-0812">Transmembrane</keyword>
<evidence type="ECO:0000256" key="3">
    <source>
        <dbReference type="ARBA" id="ARBA00022989"/>
    </source>
</evidence>
<dbReference type="Pfam" id="PF04932">
    <property type="entry name" value="Wzy_C"/>
    <property type="match status" value="1"/>
</dbReference>
<feature type="domain" description="O-antigen ligase-related" evidence="6">
    <location>
        <begin position="202"/>
        <end position="378"/>
    </location>
</feature>
<feature type="transmembrane region" description="Helical" evidence="5">
    <location>
        <begin position="219"/>
        <end position="238"/>
    </location>
</feature>
<dbReference type="InterPro" id="IPR051533">
    <property type="entry name" value="WaaL-like"/>
</dbReference>
<dbReference type="EMBL" id="JBHSFV010000001">
    <property type="protein sequence ID" value="MFC4632714.1"/>
    <property type="molecule type" value="Genomic_DNA"/>
</dbReference>
<comment type="subcellular location">
    <subcellularLocation>
        <location evidence="1">Membrane</location>
        <topology evidence="1">Multi-pass membrane protein</topology>
    </subcellularLocation>
</comment>
<keyword evidence="7" id="KW-0436">Ligase</keyword>
<keyword evidence="4 5" id="KW-0472">Membrane</keyword>
<dbReference type="RefSeq" id="WP_379976914.1">
    <property type="nucleotide sequence ID" value="NZ_JBHSFV010000001.1"/>
</dbReference>
<organism evidence="7 8">
    <name type="scientific">Dokdonia ponticola</name>
    <dbReference type="NCBI Taxonomy" id="2041041"/>
    <lineage>
        <taxon>Bacteria</taxon>
        <taxon>Pseudomonadati</taxon>
        <taxon>Bacteroidota</taxon>
        <taxon>Flavobacteriia</taxon>
        <taxon>Flavobacteriales</taxon>
        <taxon>Flavobacteriaceae</taxon>
        <taxon>Dokdonia</taxon>
    </lineage>
</organism>
<feature type="transmembrane region" description="Helical" evidence="5">
    <location>
        <begin position="195"/>
        <end position="213"/>
    </location>
</feature>
<name>A0ABV9HRB7_9FLAO</name>
<feature type="transmembrane region" description="Helical" evidence="5">
    <location>
        <begin position="39"/>
        <end position="57"/>
    </location>
</feature>
<evidence type="ECO:0000256" key="5">
    <source>
        <dbReference type="SAM" id="Phobius"/>
    </source>
</evidence>
<feature type="transmembrane region" description="Helical" evidence="5">
    <location>
        <begin position="7"/>
        <end position="27"/>
    </location>
</feature>
<dbReference type="InterPro" id="IPR019734">
    <property type="entry name" value="TPR_rpt"/>
</dbReference>
<evidence type="ECO:0000259" key="6">
    <source>
        <dbReference type="Pfam" id="PF04932"/>
    </source>
</evidence>
<feature type="transmembrane region" description="Helical" evidence="5">
    <location>
        <begin position="402"/>
        <end position="423"/>
    </location>
</feature>
<sequence length="794" mass="90273">MGKSQPALDLLIPKALVLLYLIIGVVPRFEAVDPIGSQWFYFSIVNLISLFYIYANRDQLAVFSKQRQVYLFFGSYVFFFLAGIISIFGAFNISEGVKDLARIATTLIAAMNLFLIIKIAPKLLFEYIVKVSHILIIYISIQVIWVFIDSDAPRNATLLRETALSTFGTQNATAATLAIQIPFLLWGLIKHIGRWKIVSIVSLVVGTSALLFIGARTAVLGAIIYGVIFLGYTIVDSARKKTIIASFKKVVLPFLGILIVSYFFATNINRIEASKANTFNQLLFAPSSNSDIKKNKSSEDKKGLVSYGSGRGIYYEMAFDDFTSHPIFGLGLGNWKLSNKDKFFANFKIDKFIYPLRVHNDFLQVLAEVGIVGFITYFLMFVVLIFSILKLFFTQQDHEDRWIYAVIALSLLAYGFDALINFPLERTPIQGHFVVLASLILVFFHTTYRKKDAKRVLVKTPILILIGIFALSASVISYMKYRSYVTQNYVLADTSGKNLMKDKYVMSYDKIVKDLSGFFNIAGVGRPNEHVKGMYAMSEGRLDKALYHLDKSIEQAPNHYESKMLKGIIYGQRKINNDSAIFYAKQGFEKYPAIKNNYIILLNAYRAKGDTINYFKTIDTFLERNPDDISQWQLKSERVLEFYKDTDAAIAVINEALEKNPDNEKLINHKERFTVKHSATDIKEWYAKAFEYIGQKKYSEAKVEFLKILKVTPSNNPTLLNLGIIEIKLKQYEASVEHLSIVIDSGKYKDGRAEYNRGLAYERLGEKSKAAKDYRRSKELGYKLALKLSDSKFE</sequence>
<reference evidence="8" key="1">
    <citation type="journal article" date="2019" name="Int. J. Syst. Evol. Microbiol.">
        <title>The Global Catalogue of Microorganisms (GCM) 10K type strain sequencing project: providing services to taxonomists for standard genome sequencing and annotation.</title>
        <authorList>
            <consortium name="The Broad Institute Genomics Platform"/>
            <consortium name="The Broad Institute Genome Sequencing Center for Infectious Disease"/>
            <person name="Wu L."/>
            <person name="Ma J."/>
        </authorList>
    </citation>
    <scope>NUCLEOTIDE SEQUENCE [LARGE SCALE GENOMIC DNA]</scope>
    <source>
        <strain evidence="8">YJ-61-S</strain>
    </source>
</reference>
<dbReference type="SUPFAM" id="SSF48452">
    <property type="entry name" value="TPR-like"/>
    <property type="match status" value="1"/>
</dbReference>
<feature type="transmembrane region" description="Helical" evidence="5">
    <location>
        <begin position="460"/>
        <end position="479"/>
    </location>
</feature>
<dbReference type="Pfam" id="PF13432">
    <property type="entry name" value="TPR_16"/>
    <property type="match status" value="1"/>
</dbReference>
<feature type="transmembrane region" description="Helical" evidence="5">
    <location>
        <begin position="371"/>
        <end position="393"/>
    </location>
</feature>
<feature type="transmembrane region" description="Helical" evidence="5">
    <location>
        <begin position="127"/>
        <end position="148"/>
    </location>
</feature>
<dbReference type="InterPro" id="IPR011990">
    <property type="entry name" value="TPR-like_helical_dom_sf"/>
</dbReference>
<feature type="transmembrane region" description="Helical" evidence="5">
    <location>
        <begin position="250"/>
        <end position="268"/>
    </location>
</feature>
<feature type="transmembrane region" description="Helical" evidence="5">
    <location>
        <begin position="69"/>
        <end position="94"/>
    </location>
</feature>